<reference evidence="3 4" key="1">
    <citation type="submission" date="2020-03" db="EMBL/GenBank/DDBJ databases">
        <authorList>
            <person name="Wang L."/>
            <person name="He N."/>
            <person name="Li Y."/>
            <person name="Fang Y."/>
            <person name="Zhang F."/>
        </authorList>
    </citation>
    <scope>NUCLEOTIDE SEQUENCE [LARGE SCALE GENOMIC DNA]</scope>
    <source>
        <strain evidence="4">hsmgli-8</strain>
    </source>
</reference>
<comment type="caution">
    <text evidence="3">The sequence shown here is derived from an EMBL/GenBank/DDBJ whole genome shotgun (WGS) entry which is preliminary data.</text>
</comment>
<evidence type="ECO:0000313" key="3">
    <source>
        <dbReference type="EMBL" id="NJP03084.1"/>
    </source>
</evidence>
<dbReference type="InterPro" id="IPR007055">
    <property type="entry name" value="BON_dom"/>
</dbReference>
<evidence type="ECO:0000313" key="4">
    <source>
        <dbReference type="Proteomes" id="UP000746535"/>
    </source>
</evidence>
<evidence type="ECO:0000256" key="1">
    <source>
        <dbReference type="SAM" id="SignalP"/>
    </source>
</evidence>
<keyword evidence="4" id="KW-1185">Reference proteome</keyword>
<feature type="signal peptide" evidence="1">
    <location>
        <begin position="1"/>
        <end position="24"/>
    </location>
</feature>
<sequence>MKKLAIAAAAASVLAMGLTNAAFAQTTQAPMTLAAGEVEHAKEATSDTWITTKVKSDLVTEKGIPGTDIKVETNKGVVSLSSTVALSEAQKNTAVAITKKIKGVHAVSADGLKTN</sequence>
<dbReference type="Proteomes" id="UP000746535">
    <property type="component" value="Unassembled WGS sequence"/>
</dbReference>
<dbReference type="PANTHER" id="PTHR34606">
    <property type="entry name" value="BON DOMAIN-CONTAINING PROTEIN"/>
    <property type="match status" value="1"/>
</dbReference>
<dbReference type="EMBL" id="JAAVJI010000015">
    <property type="protein sequence ID" value="NJP03084.1"/>
    <property type="molecule type" value="Genomic_DNA"/>
</dbReference>
<protein>
    <submittedName>
        <fullName evidence="3">BON domain-containing protein</fullName>
    </submittedName>
</protein>
<dbReference type="InterPro" id="IPR051686">
    <property type="entry name" value="Lipoprotein_DolP"/>
</dbReference>
<dbReference type="RefSeq" id="WP_168085658.1">
    <property type="nucleotide sequence ID" value="NZ_JAAVJI010000015.1"/>
</dbReference>
<evidence type="ECO:0000259" key="2">
    <source>
        <dbReference type="PROSITE" id="PS50914"/>
    </source>
</evidence>
<name>A0ABX0YLB7_9PSED</name>
<dbReference type="Pfam" id="PF04972">
    <property type="entry name" value="BON"/>
    <property type="match status" value="1"/>
</dbReference>
<accession>A0ABX0YLB7</accession>
<keyword evidence="1" id="KW-0732">Signal</keyword>
<proteinExistence type="predicted"/>
<dbReference type="PROSITE" id="PS50914">
    <property type="entry name" value="BON"/>
    <property type="match status" value="1"/>
</dbReference>
<feature type="chain" id="PRO_5046010835" evidence="1">
    <location>
        <begin position="25"/>
        <end position="115"/>
    </location>
</feature>
<feature type="domain" description="BON" evidence="2">
    <location>
        <begin position="46"/>
        <end position="115"/>
    </location>
</feature>
<dbReference type="Gene3D" id="3.30.1340.30">
    <property type="match status" value="1"/>
</dbReference>
<dbReference type="PANTHER" id="PTHR34606:SF15">
    <property type="entry name" value="BON DOMAIN-CONTAINING PROTEIN"/>
    <property type="match status" value="1"/>
</dbReference>
<organism evidence="3 4">
    <name type="scientific">Pseudomonas quercus</name>
    <dbReference type="NCBI Taxonomy" id="2722792"/>
    <lineage>
        <taxon>Bacteria</taxon>
        <taxon>Pseudomonadati</taxon>
        <taxon>Pseudomonadota</taxon>
        <taxon>Gammaproteobacteria</taxon>
        <taxon>Pseudomonadales</taxon>
        <taxon>Pseudomonadaceae</taxon>
        <taxon>Pseudomonas</taxon>
    </lineage>
</organism>
<gene>
    <name evidence="3" type="ORF">HBH25_19765</name>
</gene>